<proteinExistence type="predicted"/>
<organism evidence="2 3">
    <name type="scientific">Thermobifida cellulosilytica TB100</name>
    <dbReference type="NCBI Taxonomy" id="665004"/>
    <lineage>
        <taxon>Bacteria</taxon>
        <taxon>Bacillati</taxon>
        <taxon>Actinomycetota</taxon>
        <taxon>Actinomycetes</taxon>
        <taxon>Streptosporangiales</taxon>
        <taxon>Nocardiopsidaceae</taxon>
        <taxon>Thermobifida</taxon>
    </lineage>
</organism>
<gene>
    <name evidence="2" type="ORF">AC529_13045</name>
</gene>
<dbReference type="OrthoDB" id="3429617at2"/>
<feature type="transmembrane region" description="Helical" evidence="1">
    <location>
        <begin position="20"/>
        <end position="47"/>
    </location>
</feature>
<dbReference type="EMBL" id="LGEM01000096">
    <property type="protein sequence ID" value="KUP96296.1"/>
    <property type="molecule type" value="Genomic_DNA"/>
</dbReference>
<dbReference type="Proteomes" id="UP000074382">
    <property type="component" value="Unassembled WGS sequence"/>
</dbReference>
<sequence>MNGEPSAPRTGGQQATVERGGLWGLMFSFAGLLLLPYSALLSVIGIVQGARARRNAKASGGQAPGSIASIVVGVVGILWALLVTVGLVVFSEELAAYSECSARAHTVSAQQQCDDAYFDAISKRFPDQPWVRDLVEGNRVTS</sequence>
<dbReference type="RefSeq" id="WP_068758564.1">
    <property type="nucleotide sequence ID" value="NZ_KQ950187.1"/>
</dbReference>
<reference evidence="3" key="1">
    <citation type="journal article" date="2017" name="Acta Aliment.">
        <title>Plant polysaccharide degrading enzyme system of Thermpbifida cellulosilytica TB100 revealed by de novo genome project data.</title>
        <authorList>
            <person name="Toth A."/>
            <person name="Baka E."/>
            <person name="Luzics S."/>
            <person name="Bata-Vidacs I."/>
            <person name="Nagy I."/>
            <person name="Balint B."/>
            <person name="Herceg R."/>
            <person name="Olasz F."/>
            <person name="Wilk T."/>
            <person name="Nagy T."/>
            <person name="Kriszt B."/>
            <person name="Nagy I."/>
            <person name="Kukolya J."/>
        </authorList>
    </citation>
    <scope>NUCLEOTIDE SEQUENCE [LARGE SCALE GENOMIC DNA]</scope>
    <source>
        <strain evidence="3">TB100</strain>
    </source>
</reference>
<evidence type="ECO:0000256" key="1">
    <source>
        <dbReference type="SAM" id="Phobius"/>
    </source>
</evidence>
<protein>
    <recommendedName>
        <fullName evidence="4">DUF4190 domain-containing protein</fullName>
    </recommendedName>
</protein>
<evidence type="ECO:0008006" key="4">
    <source>
        <dbReference type="Google" id="ProtNLM"/>
    </source>
</evidence>
<comment type="caution">
    <text evidence="2">The sequence shown here is derived from an EMBL/GenBank/DDBJ whole genome shotgun (WGS) entry which is preliminary data.</text>
</comment>
<accession>A0A147KG62</accession>
<dbReference type="PATRIC" id="fig|665004.4.peg.3995"/>
<evidence type="ECO:0000313" key="2">
    <source>
        <dbReference type="EMBL" id="KUP96296.1"/>
    </source>
</evidence>
<evidence type="ECO:0000313" key="3">
    <source>
        <dbReference type="Proteomes" id="UP000074382"/>
    </source>
</evidence>
<keyword evidence="1" id="KW-0812">Transmembrane</keyword>
<keyword evidence="1" id="KW-1133">Transmembrane helix</keyword>
<keyword evidence="1" id="KW-0472">Membrane</keyword>
<feature type="transmembrane region" description="Helical" evidence="1">
    <location>
        <begin position="67"/>
        <end position="90"/>
    </location>
</feature>
<dbReference type="AlphaFoldDB" id="A0A147KG62"/>
<name>A0A147KG62_THECS</name>
<keyword evidence="3" id="KW-1185">Reference proteome</keyword>